<feature type="compositionally biased region" description="Basic and acidic residues" evidence="1">
    <location>
        <begin position="88"/>
        <end position="108"/>
    </location>
</feature>
<dbReference type="EMBL" id="MN740660">
    <property type="protein sequence ID" value="QHU06660.1"/>
    <property type="molecule type" value="Genomic_DNA"/>
</dbReference>
<organism evidence="2">
    <name type="scientific">viral metagenome</name>
    <dbReference type="NCBI Taxonomy" id="1070528"/>
    <lineage>
        <taxon>unclassified sequences</taxon>
        <taxon>metagenomes</taxon>
        <taxon>organismal metagenomes</taxon>
    </lineage>
</organism>
<evidence type="ECO:0000256" key="1">
    <source>
        <dbReference type="SAM" id="MobiDB-lite"/>
    </source>
</evidence>
<proteinExistence type="predicted"/>
<evidence type="ECO:0000313" key="2">
    <source>
        <dbReference type="EMBL" id="QHU06660.1"/>
    </source>
</evidence>
<dbReference type="AlphaFoldDB" id="A0A6C0JPN2"/>
<reference evidence="2" key="1">
    <citation type="journal article" date="2020" name="Nature">
        <title>Giant virus diversity and host interactions through global metagenomics.</title>
        <authorList>
            <person name="Schulz F."/>
            <person name="Roux S."/>
            <person name="Paez-Espino D."/>
            <person name="Jungbluth S."/>
            <person name="Walsh D.A."/>
            <person name="Denef V.J."/>
            <person name="McMahon K.D."/>
            <person name="Konstantinidis K.T."/>
            <person name="Eloe-Fadrosh E.A."/>
            <person name="Kyrpides N.C."/>
            <person name="Woyke T."/>
        </authorList>
    </citation>
    <scope>NUCLEOTIDE SEQUENCE</scope>
    <source>
        <strain evidence="2">GVMAG-S-1035315-10</strain>
    </source>
</reference>
<feature type="region of interest" description="Disordered" evidence="1">
    <location>
        <begin position="84"/>
        <end position="108"/>
    </location>
</feature>
<accession>A0A6C0JPN2</accession>
<name>A0A6C0JPN2_9ZZZZ</name>
<protein>
    <submittedName>
        <fullName evidence="2">Uncharacterized protein</fullName>
    </submittedName>
</protein>
<sequence length="149" mass="17378">MISAHGPKVARVESYCQPLDRLEQRHQDSYHSVDDRLATNFEDRGRSHVGRQVFNVGYGSREGGLRGPVSAVYRSDRPQSLYYSNDHVSSDRGYHHDQDTYYGSREREDVEDRYISRPLRDHRGGMESTIRYVPGPGREYSDDVRYSYR</sequence>